<dbReference type="InterPro" id="IPR011047">
    <property type="entry name" value="Quinoprotein_ADH-like_sf"/>
</dbReference>
<keyword evidence="14" id="KW-1185">Reference proteome</keyword>
<keyword evidence="6" id="KW-0256">Endoplasmic reticulum</keyword>
<accession>A0AA36HNG3</accession>
<evidence type="ECO:0000256" key="5">
    <source>
        <dbReference type="ARBA" id="ARBA00022737"/>
    </source>
</evidence>
<dbReference type="InterPro" id="IPR045260">
    <property type="entry name" value="Sec12-like"/>
</dbReference>
<dbReference type="SUPFAM" id="SSF50998">
    <property type="entry name" value="Quinoprotein alcohol dehydrogenase-like"/>
    <property type="match status" value="1"/>
</dbReference>
<dbReference type="PANTHER" id="PTHR23284">
    <property type="entry name" value="PROLACTIN REGULATORY ELEMENT BINDING PROTEIN"/>
    <property type="match status" value="1"/>
</dbReference>
<evidence type="ECO:0000256" key="3">
    <source>
        <dbReference type="ARBA" id="ARBA00022574"/>
    </source>
</evidence>
<comment type="subcellular location">
    <subcellularLocation>
        <location evidence="1">Endoplasmic reticulum membrane</location>
        <topology evidence="1">Single-pass membrane protein</topology>
    </subcellularLocation>
</comment>
<keyword evidence="7" id="KW-0931">ER-Golgi transport</keyword>
<dbReference type="GO" id="GO:0003400">
    <property type="term" value="P:regulation of COPII vesicle coating"/>
    <property type="evidence" value="ECO:0007669"/>
    <property type="project" value="TreeGrafter"/>
</dbReference>
<evidence type="ECO:0000256" key="1">
    <source>
        <dbReference type="ARBA" id="ARBA00004389"/>
    </source>
</evidence>
<evidence type="ECO:0000256" key="9">
    <source>
        <dbReference type="ARBA" id="ARBA00022989"/>
    </source>
</evidence>
<dbReference type="PROSITE" id="PS50082">
    <property type="entry name" value="WD_REPEATS_2"/>
    <property type="match status" value="1"/>
</dbReference>
<keyword evidence="5" id="KW-0677">Repeat</keyword>
<gene>
    <name evidence="13" type="ORF">EVOR1521_LOCUS2220</name>
</gene>
<evidence type="ECO:0000313" key="13">
    <source>
        <dbReference type="EMBL" id="CAJ1372066.1"/>
    </source>
</evidence>
<dbReference type="PANTHER" id="PTHR23284:SF0">
    <property type="entry name" value="PROLACTIN REGULATORY ELEMENT-BINDING PROTEIN"/>
    <property type="match status" value="1"/>
</dbReference>
<dbReference type="Proteomes" id="UP001178507">
    <property type="component" value="Unassembled WGS sequence"/>
</dbReference>
<keyword evidence="4 12" id="KW-0812">Transmembrane</keyword>
<keyword evidence="10 12" id="KW-0472">Membrane</keyword>
<evidence type="ECO:0000256" key="2">
    <source>
        <dbReference type="ARBA" id="ARBA00022448"/>
    </source>
</evidence>
<comment type="caution">
    <text evidence="13">The sequence shown here is derived from an EMBL/GenBank/DDBJ whole genome shotgun (WGS) entry which is preliminary data.</text>
</comment>
<feature type="repeat" description="WD" evidence="11">
    <location>
        <begin position="154"/>
        <end position="195"/>
    </location>
</feature>
<dbReference type="GO" id="GO:0006888">
    <property type="term" value="P:endoplasmic reticulum to Golgi vesicle-mediated transport"/>
    <property type="evidence" value="ECO:0007669"/>
    <property type="project" value="TreeGrafter"/>
</dbReference>
<keyword evidence="8" id="KW-0653">Protein transport</keyword>
<dbReference type="GO" id="GO:0005789">
    <property type="term" value="C:endoplasmic reticulum membrane"/>
    <property type="evidence" value="ECO:0007669"/>
    <property type="project" value="UniProtKB-SubCell"/>
</dbReference>
<dbReference type="EMBL" id="CAUJNA010000113">
    <property type="protein sequence ID" value="CAJ1372066.1"/>
    <property type="molecule type" value="Genomic_DNA"/>
</dbReference>
<dbReference type="AlphaFoldDB" id="A0AA36HNG3"/>
<sequence length="368" mass="38608">MKEGKNGTFYPPFPVLGMASDGSVFVSCGGGGEKAAKEVPNVVQAHRYDEQTGQMSTIASLDTGKSVVVALTFAGGALWLGSSGAGCKVLTLSVEKNTIMQLCEWTSEVEGKGPSQNISRLSPSGEIVACGGTDGVVRMYEAGKLDCEPPLKHKCAKNDEVLDLDFSPDSKVLASCDRTGCARLWDPATGEQTKCIDFKHAGTSVAIRMLRYLPPQEGQQQFIAAMSAPRGPACLALYNGDGSVVKQAKLDEKPLTAIALDTSAQMVAVNFVTGGKRVYSVPALRCLKKIENVHDLPAPCAAFVGCTAVSGSGDRSIHLLSCKKGSSAGGFTCGSCLYLLLLVLVMAIVAFLLMRIGMKGAILSEGEL</sequence>
<dbReference type="Gene3D" id="2.130.10.10">
    <property type="entry name" value="YVTN repeat-like/Quinoprotein amine dehydrogenase"/>
    <property type="match status" value="1"/>
</dbReference>
<name>A0AA36HNG3_9DINO</name>
<dbReference type="Pfam" id="PF00400">
    <property type="entry name" value="WD40"/>
    <property type="match status" value="2"/>
</dbReference>
<feature type="transmembrane region" description="Helical" evidence="12">
    <location>
        <begin position="337"/>
        <end position="354"/>
    </location>
</feature>
<dbReference type="InterPro" id="IPR015943">
    <property type="entry name" value="WD40/YVTN_repeat-like_dom_sf"/>
</dbReference>
<dbReference type="InterPro" id="IPR001680">
    <property type="entry name" value="WD40_rpt"/>
</dbReference>
<dbReference type="GO" id="GO:0015031">
    <property type="term" value="P:protein transport"/>
    <property type="evidence" value="ECO:0007669"/>
    <property type="project" value="UniProtKB-KW"/>
</dbReference>
<proteinExistence type="predicted"/>
<evidence type="ECO:0000256" key="7">
    <source>
        <dbReference type="ARBA" id="ARBA00022892"/>
    </source>
</evidence>
<keyword evidence="3 11" id="KW-0853">WD repeat</keyword>
<organism evidence="13 14">
    <name type="scientific">Effrenium voratum</name>
    <dbReference type="NCBI Taxonomy" id="2562239"/>
    <lineage>
        <taxon>Eukaryota</taxon>
        <taxon>Sar</taxon>
        <taxon>Alveolata</taxon>
        <taxon>Dinophyceae</taxon>
        <taxon>Suessiales</taxon>
        <taxon>Symbiodiniaceae</taxon>
        <taxon>Effrenium</taxon>
    </lineage>
</organism>
<evidence type="ECO:0000256" key="8">
    <source>
        <dbReference type="ARBA" id="ARBA00022927"/>
    </source>
</evidence>
<evidence type="ECO:0000256" key="6">
    <source>
        <dbReference type="ARBA" id="ARBA00022824"/>
    </source>
</evidence>
<evidence type="ECO:0000256" key="10">
    <source>
        <dbReference type="ARBA" id="ARBA00023136"/>
    </source>
</evidence>
<evidence type="ECO:0000256" key="11">
    <source>
        <dbReference type="PROSITE-ProRule" id="PRU00221"/>
    </source>
</evidence>
<keyword evidence="9 12" id="KW-1133">Transmembrane helix</keyword>
<evidence type="ECO:0000256" key="12">
    <source>
        <dbReference type="SAM" id="Phobius"/>
    </source>
</evidence>
<reference evidence="13" key="1">
    <citation type="submission" date="2023-08" db="EMBL/GenBank/DDBJ databases">
        <authorList>
            <person name="Chen Y."/>
            <person name="Shah S."/>
            <person name="Dougan E. K."/>
            <person name="Thang M."/>
            <person name="Chan C."/>
        </authorList>
    </citation>
    <scope>NUCLEOTIDE SEQUENCE</scope>
</reference>
<evidence type="ECO:0000313" key="14">
    <source>
        <dbReference type="Proteomes" id="UP001178507"/>
    </source>
</evidence>
<dbReference type="SMART" id="SM00320">
    <property type="entry name" value="WD40"/>
    <property type="match status" value="3"/>
</dbReference>
<evidence type="ECO:0000256" key="4">
    <source>
        <dbReference type="ARBA" id="ARBA00022692"/>
    </source>
</evidence>
<dbReference type="GO" id="GO:0005085">
    <property type="term" value="F:guanyl-nucleotide exchange factor activity"/>
    <property type="evidence" value="ECO:0007669"/>
    <property type="project" value="InterPro"/>
</dbReference>
<protein>
    <submittedName>
        <fullName evidence="13">Uncharacterized protein</fullName>
    </submittedName>
</protein>
<keyword evidence="2" id="KW-0813">Transport</keyword>